<dbReference type="SMART" id="SM01012">
    <property type="entry name" value="ANTAR"/>
    <property type="match status" value="1"/>
</dbReference>
<dbReference type="OrthoDB" id="4694899at2"/>
<evidence type="ECO:0000313" key="7">
    <source>
        <dbReference type="EMBL" id="AYG78905.1"/>
    </source>
</evidence>
<organism evidence="7 8">
    <name type="scientific">Streptomyces hundungensis</name>
    <dbReference type="NCBI Taxonomy" id="1077946"/>
    <lineage>
        <taxon>Bacteria</taxon>
        <taxon>Bacillati</taxon>
        <taxon>Actinomycetota</taxon>
        <taxon>Actinomycetes</taxon>
        <taxon>Kitasatosporales</taxon>
        <taxon>Streptomycetaceae</taxon>
        <taxon>Streptomyces</taxon>
    </lineage>
</organism>
<reference evidence="7 8" key="1">
    <citation type="submission" date="2018-10" db="EMBL/GenBank/DDBJ databases">
        <title>Relationship between Morphology and Antimicrobial Activity in Streptomyces.</title>
        <authorList>
            <person name="Kang H.J."/>
            <person name="Kim S.B."/>
        </authorList>
    </citation>
    <scope>NUCLEOTIDE SEQUENCE [LARGE SCALE GENOMIC DNA]</scope>
    <source>
        <strain evidence="7 8">BH38</strain>
    </source>
</reference>
<keyword evidence="8" id="KW-1185">Reference proteome</keyword>
<dbReference type="Pfam" id="PF03861">
    <property type="entry name" value="ANTAR"/>
    <property type="match status" value="1"/>
</dbReference>
<dbReference type="PROSITE" id="PS50921">
    <property type="entry name" value="ANTAR"/>
    <property type="match status" value="1"/>
</dbReference>
<protein>
    <recommendedName>
        <fullName evidence="6">ANTAR domain-containing protein</fullName>
    </recommendedName>
</protein>
<evidence type="ECO:0000256" key="3">
    <source>
        <dbReference type="ARBA" id="ARBA00023015"/>
    </source>
</evidence>
<dbReference type="Proteomes" id="UP000271554">
    <property type="component" value="Chromosome"/>
</dbReference>
<evidence type="ECO:0000256" key="5">
    <source>
        <dbReference type="SAM" id="MobiDB-lite"/>
    </source>
</evidence>
<dbReference type="AlphaFoldDB" id="A0A387H565"/>
<dbReference type="InterPro" id="IPR005561">
    <property type="entry name" value="ANTAR"/>
</dbReference>
<evidence type="ECO:0000259" key="6">
    <source>
        <dbReference type="PROSITE" id="PS50921"/>
    </source>
</evidence>
<feature type="domain" description="ANTAR" evidence="6">
    <location>
        <begin position="19"/>
        <end position="81"/>
    </location>
</feature>
<dbReference type="KEGG" id="shun:DWB77_01014"/>
<keyword evidence="2" id="KW-0418">Kinase</keyword>
<evidence type="ECO:0000256" key="2">
    <source>
        <dbReference type="ARBA" id="ARBA00022777"/>
    </source>
</evidence>
<dbReference type="Pfam" id="PF01590">
    <property type="entry name" value="GAF"/>
    <property type="match status" value="1"/>
</dbReference>
<dbReference type="RefSeq" id="WP_120720089.1">
    <property type="nucleotide sequence ID" value="NZ_CP032698.1"/>
</dbReference>
<dbReference type="SUPFAM" id="SSF55781">
    <property type="entry name" value="GAF domain-like"/>
    <property type="match status" value="1"/>
</dbReference>
<dbReference type="Gene3D" id="1.10.10.10">
    <property type="entry name" value="Winged helix-like DNA-binding domain superfamily/Winged helix DNA-binding domain"/>
    <property type="match status" value="1"/>
</dbReference>
<dbReference type="InterPro" id="IPR011006">
    <property type="entry name" value="CheY-like_superfamily"/>
</dbReference>
<name>A0A387H565_9ACTN</name>
<dbReference type="EMBL" id="CP032698">
    <property type="protein sequence ID" value="AYG78905.1"/>
    <property type="molecule type" value="Genomic_DNA"/>
</dbReference>
<dbReference type="InterPro" id="IPR003018">
    <property type="entry name" value="GAF"/>
</dbReference>
<keyword evidence="4" id="KW-0804">Transcription</keyword>
<sequence>MTDKPAPDTRDVAVLREELARLREEAHHLRAQVRTRPLISQAQGILAERYRLPDAESAFALLRLASQHHNVKLRVLAEAVTRAPRPQGRGGPWLPRPSQEPPPLESIGVDTPDAVDRGRVLREVLSQALAVTGAGMGNVQIADPAAEELRIVQHTGLDAQFIKHFAVVGAGTTSCAQAAEGGELTTVHDVATHPVFSERDRRAILLAGSRACHSVPLLDEDGVCRGVVSAHLERPAKALHPAQVAALGAVGQEAGRWLGWQERGLIREALEHLHALGRQGSGNS</sequence>
<evidence type="ECO:0000313" key="8">
    <source>
        <dbReference type="Proteomes" id="UP000271554"/>
    </source>
</evidence>
<dbReference type="GO" id="GO:0016301">
    <property type="term" value="F:kinase activity"/>
    <property type="evidence" value="ECO:0007669"/>
    <property type="project" value="UniProtKB-KW"/>
</dbReference>
<dbReference type="InterPro" id="IPR036388">
    <property type="entry name" value="WH-like_DNA-bd_sf"/>
</dbReference>
<dbReference type="Gene3D" id="3.30.450.40">
    <property type="match status" value="1"/>
</dbReference>
<dbReference type="SUPFAM" id="SSF52172">
    <property type="entry name" value="CheY-like"/>
    <property type="match status" value="1"/>
</dbReference>
<accession>A0A387H565</accession>
<feature type="compositionally biased region" description="Pro residues" evidence="5">
    <location>
        <begin position="94"/>
        <end position="104"/>
    </location>
</feature>
<evidence type="ECO:0000256" key="4">
    <source>
        <dbReference type="ARBA" id="ARBA00023163"/>
    </source>
</evidence>
<dbReference type="GO" id="GO:0003723">
    <property type="term" value="F:RNA binding"/>
    <property type="evidence" value="ECO:0007669"/>
    <property type="project" value="InterPro"/>
</dbReference>
<evidence type="ECO:0000256" key="1">
    <source>
        <dbReference type="ARBA" id="ARBA00022679"/>
    </source>
</evidence>
<proteinExistence type="predicted"/>
<keyword evidence="1" id="KW-0808">Transferase</keyword>
<dbReference type="InterPro" id="IPR029016">
    <property type="entry name" value="GAF-like_dom_sf"/>
</dbReference>
<feature type="region of interest" description="Disordered" evidence="5">
    <location>
        <begin position="82"/>
        <end position="111"/>
    </location>
</feature>
<keyword evidence="3" id="KW-0805">Transcription regulation</keyword>
<gene>
    <name evidence="7" type="ORF">DWB77_01014</name>
</gene>